<evidence type="ECO:0000313" key="2">
    <source>
        <dbReference type="EMBL" id="MBO8440172.1"/>
    </source>
</evidence>
<dbReference type="EMBL" id="JADIMV010000101">
    <property type="protein sequence ID" value="MBO8440172.1"/>
    <property type="molecule type" value="Genomic_DNA"/>
</dbReference>
<name>A0A940DLV1_9BACT</name>
<proteinExistence type="predicted"/>
<sequence>MRLGLVSMGYVPYVRRRMRRAGMRVTVRWGRLYTIEAVETRQPDSEAQLRARGVLARASAMAKRELENPERRLYWDCHAAEMGYKTGRGACVAHYIKRLKALDALREEDVERMRRRAAERRARQEERRRREMMAMMEGEESVDYEAVAEVFRPRSRWTEVSVRRARMYEERRRRYDVLPDTSGDW</sequence>
<gene>
    <name evidence="2" type="ORF">IAC51_05920</name>
</gene>
<evidence type="ECO:0000256" key="1">
    <source>
        <dbReference type="SAM" id="Coils"/>
    </source>
</evidence>
<evidence type="ECO:0000313" key="3">
    <source>
        <dbReference type="Proteomes" id="UP000712007"/>
    </source>
</evidence>
<feature type="coiled-coil region" evidence="1">
    <location>
        <begin position="107"/>
        <end position="135"/>
    </location>
</feature>
<reference evidence="2" key="1">
    <citation type="submission" date="2020-10" db="EMBL/GenBank/DDBJ databases">
        <authorList>
            <person name="Gilroy R."/>
        </authorList>
    </citation>
    <scope>NUCLEOTIDE SEQUENCE</scope>
    <source>
        <strain evidence="2">3924</strain>
    </source>
</reference>
<protein>
    <submittedName>
        <fullName evidence="2">Uncharacterized protein</fullName>
    </submittedName>
</protein>
<organism evidence="2 3">
    <name type="scientific">Candidatus Aphodosoma intestinipullorum</name>
    <dbReference type="NCBI Taxonomy" id="2840674"/>
    <lineage>
        <taxon>Bacteria</taxon>
        <taxon>Pseudomonadati</taxon>
        <taxon>Bacteroidota</taxon>
        <taxon>Bacteroidia</taxon>
        <taxon>Bacteroidales</taxon>
        <taxon>Candidatus Aphodosoma</taxon>
    </lineage>
</organism>
<accession>A0A940DLV1</accession>
<comment type="caution">
    <text evidence="2">The sequence shown here is derived from an EMBL/GenBank/DDBJ whole genome shotgun (WGS) entry which is preliminary data.</text>
</comment>
<dbReference type="AlphaFoldDB" id="A0A940DLV1"/>
<keyword evidence="1" id="KW-0175">Coiled coil</keyword>
<reference evidence="2" key="2">
    <citation type="journal article" date="2021" name="PeerJ">
        <title>Extensive microbial diversity within the chicken gut microbiome revealed by metagenomics and culture.</title>
        <authorList>
            <person name="Gilroy R."/>
            <person name="Ravi A."/>
            <person name="Getino M."/>
            <person name="Pursley I."/>
            <person name="Horton D.L."/>
            <person name="Alikhan N.F."/>
            <person name="Baker D."/>
            <person name="Gharbi K."/>
            <person name="Hall N."/>
            <person name="Watson M."/>
            <person name="Adriaenssens E.M."/>
            <person name="Foster-Nyarko E."/>
            <person name="Jarju S."/>
            <person name="Secka A."/>
            <person name="Antonio M."/>
            <person name="Oren A."/>
            <person name="Chaudhuri R.R."/>
            <person name="La Ragione R."/>
            <person name="Hildebrand F."/>
            <person name="Pallen M.J."/>
        </authorList>
    </citation>
    <scope>NUCLEOTIDE SEQUENCE</scope>
    <source>
        <strain evidence="2">3924</strain>
    </source>
</reference>
<dbReference type="Proteomes" id="UP000712007">
    <property type="component" value="Unassembled WGS sequence"/>
</dbReference>